<dbReference type="PROSITE" id="PS50157">
    <property type="entry name" value="ZINC_FINGER_C2H2_2"/>
    <property type="match status" value="1"/>
</dbReference>
<reference evidence="5" key="1">
    <citation type="submission" date="2025-08" db="UniProtKB">
        <authorList>
            <consortium name="RefSeq"/>
        </authorList>
    </citation>
    <scope>IDENTIFICATION</scope>
</reference>
<dbReference type="RefSeq" id="XP_003494507.1">
    <property type="nucleotide sequence ID" value="XM_003494459.4"/>
</dbReference>
<organism evidence="4 5">
    <name type="scientific">Bombus impatiens</name>
    <name type="common">Bumblebee</name>
    <dbReference type="NCBI Taxonomy" id="132113"/>
    <lineage>
        <taxon>Eukaryota</taxon>
        <taxon>Metazoa</taxon>
        <taxon>Ecdysozoa</taxon>
        <taxon>Arthropoda</taxon>
        <taxon>Hexapoda</taxon>
        <taxon>Insecta</taxon>
        <taxon>Pterygota</taxon>
        <taxon>Neoptera</taxon>
        <taxon>Endopterygota</taxon>
        <taxon>Hymenoptera</taxon>
        <taxon>Apocrita</taxon>
        <taxon>Aculeata</taxon>
        <taxon>Apoidea</taxon>
        <taxon>Anthophila</taxon>
        <taxon>Apidae</taxon>
        <taxon>Bombus</taxon>
        <taxon>Pyrobombus</taxon>
    </lineage>
</organism>
<evidence type="ECO:0000256" key="1">
    <source>
        <dbReference type="PROSITE-ProRule" id="PRU00042"/>
    </source>
</evidence>
<dbReference type="Gene3D" id="3.30.160.60">
    <property type="entry name" value="Classic Zinc Finger"/>
    <property type="match status" value="1"/>
</dbReference>
<keyword evidence="1" id="KW-0479">Metal-binding</keyword>
<protein>
    <submittedName>
        <fullName evidence="5">Uncharacterized protein LOC100748711</fullName>
    </submittedName>
</protein>
<dbReference type="GeneID" id="100748711"/>
<feature type="compositionally biased region" description="Basic and acidic residues" evidence="2">
    <location>
        <begin position="189"/>
        <end position="204"/>
    </location>
</feature>
<evidence type="ECO:0000313" key="4">
    <source>
        <dbReference type="Proteomes" id="UP000515180"/>
    </source>
</evidence>
<dbReference type="GO" id="GO:0008270">
    <property type="term" value="F:zinc ion binding"/>
    <property type="evidence" value="ECO:0007669"/>
    <property type="project" value="UniProtKB-KW"/>
</dbReference>
<sequence>MKIYEEIDNVYQNGDKAPALRERKTRKKEKQRTIYTCNCCKYESSRYYNMQRHKERIHSREKLNICCGKSFFTKGDYYVHCEQFHPSKRPYAIISRTKYKIINELLPIDYRKDFAPRHKKQVDNSCDRQLRSNRICVKDRMQTKVSLEYSVSCNEFDIENIPLISFLTDHRLKSLLKQLSSSAKQPGKVNEKANEKPKEQDKKQTVKIAISSQQNIEKTECTNGVDNVRTKVSGSSVSSFSLELPTKKLILHRFRSSVHEFDTPLWDQNDNTDHNKTNLAKEIVPGKIKRQRRTKKCKHVTDDMNKENISKFAFSMEQKLNIKLDSRIAVPMTTQTHRNFLEAIDFDKFKIFGNL</sequence>
<dbReference type="AlphaFoldDB" id="A0A6P3DXL8"/>
<gene>
    <name evidence="5" type="primary">LOC100748711</name>
</gene>
<evidence type="ECO:0000259" key="3">
    <source>
        <dbReference type="PROSITE" id="PS50157"/>
    </source>
</evidence>
<keyword evidence="1" id="KW-0862">Zinc</keyword>
<dbReference type="Proteomes" id="UP000515180">
    <property type="component" value="Unplaced"/>
</dbReference>
<keyword evidence="4" id="KW-1185">Reference proteome</keyword>
<evidence type="ECO:0000313" key="5">
    <source>
        <dbReference type="RefSeq" id="XP_003494507.1"/>
    </source>
</evidence>
<accession>A0A6P3DXL8</accession>
<feature type="region of interest" description="Disordered" evidence="2">
    <location>
        <begin position="183"/>
        <end position="205"/>
    </location>
</feature>
<name>A0A6P3DXL8_BOMIM</name>
<keyword evidence="1" id="KW-0863">Zinc-finger</keyword>
<evidence type="ECO:0000256" key="2">
    <source>
        <dbReference type="SAM" id="MobiDB-lite"/>
    </source>
</evidence>
<dbReference type="OrthoDB" id="7684108at2759"/>
<dbReference type="InterPro" id="IPR013087">
    <property type="entry name" value="Znf_C2H2_type"/>
</dbReference>
<feature type="domain" description="C2H2-type" evidence="3">
    <location>
        <begin position="35"/>
        <end position="63"/>
    </location>
</feature>
<proteinExistence type="predicted"/>
<dbReference type="KEGG" id="bim:100748711"/>